<accession>A0A8H7E2D5</accession>
<reference evidence="3" key="1">
    <citation type="submission" date="2020-02" db="EMBL/GenBank/DDBJ databases">
        <authorList>
            <person name="Palmer J.M."/>
        </authorList>
    </citation>
    <scope>NUCLEOTIDE SEQUENCE</scope>
    <source>
        <strain evidence="3">EPUS1.4</strain>
        <tissue evidence="3">Thallus</tissue>
    </source>
</reference>
<evidence type="ECO:0000256" key="1">
    <source>
        <dbReference type="ARBA" id="ARBA00022729"/>
    </source>
</evidence>
<proteinExistence type="predicted"/>
<keyword evidence="1 2" id="KW-0732">Signal</keyword>
<dbReference type="PANTHER" id="PTHR31836:SF28">
    <property type="entry name" value="SRCR DOMAIN-CONTAINING PROTEIN-RELATED"/>
    <property type="match status" value="1"/>
</dbReference>
<dbReference type="CDD" id="cd22191">
    <property type="entry name" value="DPBB_RlpA_EXP_N-like"/>
    <property type="match status" value="1"/>
</dbReference>
<dbReference type="OrthoDB" id="623670at2759"/>
<feature type="chain" id="PRO_5034906116" description="RlpA-like protein double-psi beta-barrel domain-containing protein" evidence="2">
    <location>
        <begin position="20"/>
        <end position="147"/>
    </location>
</feature>
<dbReference type="AlphaFoldDB" id="A0A8H7E2D5"/>
<comment type="caution">
    <text evidence="3">The sequence shown here is derived from an EMBL/GenBank/DDBJ whole genome shotgun (WGS) entry which is preliminary data.</text>
</comment>
<sequence>MKSALILSLVTLLSTTSLAQKSTGGRATFYSPSVGLGSCGETHADSDLVVAAPSNMMPGACGKTVMITNTGTGNGVGNTISAEVVDTCTGCGESDLDLSTGAFEQLTNGDLGAGVATIDSQVYFRLDGSINRILRIARLRRKAGHRK</sequence>
<evidence type="ECO:0008006" key="5">
    <source>
        <dbReference type="Google" id="ProtNLM"/>
    </source>
</evidence>
<evidence type="ECO:0000313" key="3">
    <source>
        <dbReference type="EMBL" id="KAF7505573.1"/>
    </source>
</evidence>
<protein>
    <recommendedName>
        <fullName evidence="5">RlpA-like protein double-psi beta-barrel domain-containing protein</fullName>
    </recommendedName>
</protein>
<dbReference type="InterPro" id="IPR051477">
    <property type="entry name" value="Expansin_CellWall"/>
</dbReference>
<dbReference type="Gene3D" id="2.40.40.10">
    <property type="entry name" value="RlpA-like domain"/>
    <property type="match status" value="1"/>
</dbReference>
<dbReference type="EMBL" id="JAACFV010000106">
    <property type="protein sequence ID" value="KAF7505573.1"/>
    <property type="molecule type" value="Genomic_DNA"/>
</dbReference>
<evidence type="ECO:0000256" key="2">
    <source>
        <dbReference type="SAM" id="SignalP"/>
    </source>
</evidence>
<evidence type="ECO:0000313" key="4">
    <source>
        <dbReference type="Proteomes" id="UP000606974"/>
    </source>
</evidence>
<name>A0A8H7E2D5_9EURO</name>
<keyword evidence="4" id="KW-1185">Reference proteome</keyword>
<dbReference type="SUPFAM" id="SSF50685">
    <property type="entry name" value="Barwin-like endoglucanases"/>
    <property type="match status" value="1"/>
</dbReference>
<organism evidence="3 4">
    <name type="scientific">Endocarpon pusillum</name>
    <dbReference type="NCBI Taxonomy" id="364733"/>
    <lineage>
        <taxon>Eukaryota</taxon>
        <taxon>Fungi</taxon>
        <taxon>Dikarya</taxon>
        <taxon>Ascomycota</taxon>
        <taxon>Pezizomycotina</taxon>
        <taxon>Eurotiomycetes</taxon>
        <taxon>Chaetothyriomycetidae</taxon>
        <taxon>Verrucariales</taxon>
        <taxon>Verrucariaceae</taxon>
        <taxon>Endocarpon</taxon>
    </lineage>
</organism>
<feature type="signal peptide" evidence="2">
    <location>
        <begin position="1"/>
        <end position="19"/>
    </location>
</feature>
<gene>
    <name evidence="3" type="ORF">GJ744_000653</name>
</gene>
<dbReference type="Proteomes" id="UP000606974">
    <property type="component" value="Unassembled WGS sequence"/>
</dbReference>
<dbReference type="PANTHER" id="PTHR31836">
    <property type="match status" value="1"/>
</dbReference>
<dbReference type="InterPro" id="IPR036908">
    <property type="entry name" value="RlpA-like_sf"/>
</dbReference>